<dbReference type="GO" id="GO:0005524">
    <property type="term" value="F:ATP binding"/>
    <property type="evidence" value="ECO:0007669"/>
    <property type="project" value="UniProtKB-KW"/>
</dbReference>
<dbReference type="PROSITE" id="PS50893">
    <property type="entry name" value="ABC_TRANSPORTER_2"/>
    <property type="match status" value="2"/>
</dbReference>
<evidence type="ECO:0000256" key="1">
    <source>
        <dbReference type="ARBA" id="ARBA00022475"/>
    </source>
</evidence>
<dbReference type="GO" id="GO:0016887">
    <property type="term" value="F:ATP hydrolysis activity"/>
    <property type="evidence" value="ECO:0007669"/>
    <property type="project" value="InterPro"/>
</dbReference>
<feature type="domain" description="ABC transporter" evidence="6">
    <location>
        <begin position="264"/>
        <end position="517"/>
    </location>
</feature>
<dbReference type="AlphaFoldDB" id="A0A2G9C2Q3"/>
<keyword evidence="3" id="KW-0677">Repeat</keyword>
<organism evidence="7 8">
    <name type="scientific">Roseateles chitinivorans</name>
    <dbReference type="NCBI Taxonomy" id="2917965"/>
    <lineage>
        <taxon>Bacteria</taxon>
        <taxon>Pseudomonadati</taxon>
        <taxon>Pseudomonadota</taxon>
        <taxon>Betaproteobacteria</taxon>
        <taxon>Burkholderiales</taxon>
        <taxon>Sphaerotilaceae</taxon>
        <taxon>Roseateles</taxon>
    </lineage>
</organism>
<evidence type="ECO:0000256" key="4">
    <source>
        <dbReference type="ARBA" id="ARBA00022741"/>
    </source>
</evidence>
<keyword evidence="1" id="KW-1003">Cell membrane</keyword>
<keyword evidence="5 7" id="KW-0067">ATP-binding</keyword>
<dbReference type="RefSeq" id="WP_099864223.1">
    <property type="nucleotide sequence ID" value="NZ_PEOG01000107.1"/>
</dbReference>
<feature type="domain" description="ABC transporter" evidence="6">
    <location>
        <begin position="9"/>
        <end position="245"/>
    </location>
</feature>
<dbReference type="PROSITE" id="PS00211">
    <property type="entry name" value="ABC_TRANSPORTER_1"/>
    <property type="match status" value="2"/>
</dbReference>
<evidence type="ECO:0000256" key="3">
    <source>
        <dbReference type="ARBA" id="ARBA00022737"/>
    </source>
</evidence>
<accession>A0A2G9C2Q3</accession>
<evidence type="ECO:0000256" key="5">
    <source>
        <dbReference type="ARBA" id="ARBA00022840"/>
    </source>
</evidence>
<evidence type="ECO:0000313" key="8">
    <source>
        <dbReference type="Proteomes" id="UP000231501"/>
    </source>
</evidence>
<evidence type="ECO:0000256" key="2">
    <source>
        <dbReference type="ARBA" id="ARBA00022597"/>
    </source>
</evidence>
<name>A0A2G9C2Q3_9BURK</name>
<dbReference type="SMART" id="SM00382">
    <property type="entry name" value="AAA"/>
    <property type="match status" value="2"/>
</dbReference>
<dbReference type="SUPFAM" id="SSF52540">
    <property type="entry name" value="P-loop containing nucleoside triphosphate hydrolases"/>
    <property type="match status" value="2"/>
</dbReference>
<dbReference type="InterPro" id="IPR003439">
    <property type="entry name" value="ABC_transporter-like_ATP-bd"/>
</dbReference>
<protein>
    <submittedName>
        <fullName evidence="7">ABC transporter ATP-binding protein</fullName>
    </submittedName>
</protein>
<gene>
    <name evidence="7" type="ORF">CS062_23660</name>
</gene>
<evidence type="ECO:0000313" key="7">
    <source>
        <dbReference type="EMBL" id="PIM50693.1"/>
    </source>
</evidence>
<sequence>MSTAPPGRLSLHGISKRYPTGTLAVDQVSLSIAPGEVHAIVGENGAGKSTVMKMLYGLEQPSTGQIRLYGRPVRWRTPREAIAAGMGLVPQHVTLVPSFTVADNVVLGQEPRRGPLLDARVAVEQVAETARRFRLPLDPRTPVSRLSLGEQQAVGLLKALHQGARILMLDEPTAVLAPQQAAALMEALRRYADDGLAVILITHRISEIREVSDRFTVLRGGRVAGSAATRDVGEAEIAAMVVGRTVAPRRARPTPAPSSGAPVLSVRDVSAADSAGRQTLEDLTLEIAGGEILGVAGVEGNGQGLLADVLAGLTRAERGQVLVDGVPLRGQGDAGIRAARAAGVAALPEDRLHDGVAPDMSITENAIANRHAEPPLVRRGLPGWFGAMDLGWAARETARLLRDFGVVAASPEVPIRSLSGGNMQKVVLAREIALAPRLLIASQPTRGVDIGACESLHERLEALRDSGAAVLLISADLDELLALSDRIVVMSQGRLVGHFAAAQVDARRLGLYMTGVRHDPAARADLAAAFTLDEDRLP</sequence>
<dbReference type="CDD" id="cd03216">
    <property type="entry name" value="ABC_Carb_Monos_I"/>
    <property type="match status" value="1"/>
</dbReference>
<dbReference type="EMBL" id="PEOG01000107">
    <property type="protein sequence ID" value="PIM50693.1"/>
    <property type="molecule type" value="Genomic_DNA"/>
</dbReference>
<dbReference type="PANTHER" id="PTHR43790">
    <property type="entry name" value="CARBOHYDRATE TRANSPORT ATP-BINDING PROTEIN MG119-RELATED"/>
    <property type="match status" value="1"/>
</dbReference>
<keyword evidence="2" id="KW-0762">Sugar transport</keyword>
<dbReference type="InterPro" id="IPR003593">
    <property type="entry name" value="AAA+_ATPase"/>
</dbReference>
<dbReference type="InterPro" id="IPR050107">
    <property type="entry name" value="ABC_carbohydrate_import_ATPase"/>
</dbReference>
<dbReference type="PANTHER" id="PTHR43790:SF4">
    <property type="entry name" value="GUANOSINE IMPORT ATP-BINDING PROTEIN NUPO"/>
    <property type="match status" value="1"/>
</dbReference>
<dbReference type="InterPro" id="IPR017871">
    <property type="entry name" value="ABC_transporter-like_CS"/>
</dbReference>
<dbReference type="InterPro" id="IPR027417">
    <property type="entry name" value="P-loop_NTPase"/>
</dbReference>
<dbReference type="Proteomes" id="UP000231501">
    <property type="component" value="Unassembled WGS sequence"/>
</dbReference>
<proteinExistence type="predicted"/>
<keyword evidence="4" id="KW-0547">Nucleotide-binding</keyword>
<dbReference type="CDD" id="cd03215">
    <property type="entry name" value="ABC_Carb_Monos_II"/>
    <property type="match status" value="1"/>
</dbReference>
<keyword evidence="2" id="KW-0813">Transport</keyword>
<dbReference type="Pfam" id="PF00005">
    <property type="entry name" value="ABC_tran"/>
    <property type="match status" value="2"/>
</dbReference>
<reference evidence="7 8" key="1">
    <citation type="submission" date="2017-11" db="EMBL/GenBank/DDBJ databases">
        <title>Draft genome sequence of Mitsuaria sp. HWN-4.</title>
        <authorList>
            <person name="Gundlapally S.R."/>
        </authorList>
    </citation>
    <scope>NUCLEOTIDE SEQUENCE [LARGE SCALE GENOMIC DNA]</scope>
    <source>
        <strain evidence="7 8">HWN-4</strain>
    </source>
</reference>
<keyword evidence="1" id="KW-0472">Membrane</keyword>
<dbReference type="Gene3D" id="3.40.50.300">
    <property type="entry name" value="P-loop containing nucleotide triphosphate hydrolases"/>
    <property type="match status" value="2"/>
</dbReference>
<evidence type="ECO:0000259" key="6">
    <source>
        <dbReference type="PROSITE" id="PS50893"/>
    </source>
</evidence>
<dbReference type="OrthoDB" id="9776369at2"/>
<keyword evidence="8" id="KW-1185">Reference proteome</keyword>
<comment type="caution">
    <text evidence="7">The sequence shown here is derived from an EMBL/GenBank/DDBJ whole genome shotgun (WGS) entry which is preliminary data.</text>
</comment>